<feature type="domain" description="DSBA-like thioredoxin" evidence="6">
    <location>
        <begin position="8"/>
        <end position="213"/>
    </location>
</feature>
<accession>A0A9P6RI45</accession>
<dbReference type="Gene3D" id="3.40.30.10">
    <property type="entry name" value="Glutaredoxin"/>
    <property type="match status" value="1"/>
</dbReference>
<dbReference type="FunFam" id="3.40.30.10:FF:000096">
    <property type="entry name" value="Glutathione S-transferase kappa"/>
    <property type="match status" value="1"/>
</dbReference>
<sequence>MAIARAKIVLYYDVISPYSYMGFKLFNRYRQHWTGVDISFKPMLLGGVMNIVKNQPLADFPAKKSHMIADLDRTSAMSGVPFNFPKEFPVNTVLPMRVLTALQMHEASDMYEQCIEKEAYFVHDRNISKPDVIHATLAPLFSSFSSTADAASAKVKSYLDLAVHLDIKQRFKEYTDEAVAKGIFGAPTFIINKAGDDNEYLFFGSDRFENIAVFLDQPYPGLRSLATSSGASVSISDKNARL</sequence>
<dbReference type="GO" id="GO:0004602">
    <property type="term" value="F:glutathione peroxidase activity"/>
    <property type="evidence" value="ECO:0007669"/>
    <property type="project" value="TreeGrafter"/>
</dbReference>
<evidence type="ECO:0000256" key="4">
    <source>
        <dbReference type="PIRNR" id="PIRNR006386"/>
    </source>
</evidence>
<dbReference type="EMBL" id="JAAAIP010000320">
    <property type="protein sequence ID" value="KAG0319520.1"/>
    <property type="molecule type" value="Genomic_DNA"/>
</dbReference>
<dbReference type="InterPro" id="IPR051924">
    <property type="entry name" value="GST_Kappa/NadH"/>
</dbReference>
<dbReference type="GO" id="GO:0005739">
    <property type="term" value="C:mitochondrion"/>
    <property type="evidence" value="ECO:0007669"/>
    <property type="project" value="TreeGrafter"/>
</dbReference>
<dbReference type="InterPro" id="IPR014440">
    <property type="entry name" value="HCCAis_GSTk"/>
</dbReference>
<dbReference type="OrthoDB" id="4664297at2759"/>
<keyword evidence="8" id="KW-1185">Reference proteome</keyword>
<keyword evidence="2 4" id="KW-0808">Transferase</keyword>
<dbReference type="SUPFAM" id="SSF52833">
    <property type="entry name" value="Thioredoxin-like"/>
    <property type="match status" value="1"/>
</dbReference>
<comment type="caution">
    <text evidence="7">The sequence shown here is derived from an EMBL/GenBank/DDBJ whole genome shotgun (WGS) entry which is preliminary data.</text>
</comment>
<dbReference type="PANTHER" id="PTHR42943:SF2">
    <property type="entry name" value="GLUTATHIONE S-TRANSFERASE KAPPA 1"/>
    <property type="match status" value="1"/>
</dbReference>
<protein>
    <recommendedName>
        <fullName evidence="4">Glutathione S-transferase kappa</fullName>
        <ecNumber evidence="4">2.5.1.18</ecNumber>
    </recommendedName>
</protein>
<dbReference type="AlphaFoldDB" id="A0A9P6RI45"/>
<dbReference type="GO" id="GO:0005777">
    <property type="term" value="C:peroxisome"/>
    <property type="evidence" value="ECO:0007669"/>
    <property type="project" value="TreeGrafter"/>
</dbReference>
<dbReference type="PIRSF" id="PIRSF006386">
    <property type="entry name" value="HCCAis_GSTk"/>
    <property type="match status" value="1"/>
</dbReference>
<dbReference type="InterPro" id="IPR001853">
    <property type="entry name" value="DSBA-like_thioredoxin_dom"/>
</dbReference>
<dbReference type="InterPro" id="IPR036249">
    <property type="entry name" value="Thioredoxin-like_sf"/>
</dbReference>
<evidence type="ECO:0000256" key="2">
    <source>
        <dbReference type="ARBA" id="ARBA00022679"/>
    </source>
</evidence>
<evidence type="ECO:0000256" key="3">
    <source>
        <dbReference type="ARBA" id="ARBA00047960"/>
    </source>
</evidence>
<organism evidence="7 8">
    <name type="scientific">Dissophora globulifera</name>
    <dbReference type="NCBI Taxonomy" id="979702"/>
    <lineage>
        <taxon>Eukaryota</taxon>
        <taxon>Fungi</taxon>
        <taxon>Fungi incertae sedis</taxon>
        <taxon>Mucoromycota</taxon>
        <taxon>Mortierellomycotina</taxon>
        <taxon>Mortierellomycetes</taxon>
        <taxon>Mortierellales</taxon>
        <taxon>Mortierellaceae</taxon>
        <taxon>Dissophora</taxon>
    </lineage>
</organism>
<proteinExistence type="inferred from homology"/>
<comment type="catalytic activity">
    <reaction evidence="3 4">
        <text>RX + glutathione = an S-substituted glutathione + a halide anion + H(+)</text>
        <dbReference type="Rhea" id="RHEA:16437"/>
        <dbReference type="ChEBI" id="CHEBI:15378"/>
        <dbReference type="ChEBI" id="CHEBI:16042"/>
        <dbReference type="ChEBI" id="CHEBI:17792"/>
        <dbReference type="ChEBI" id="CHEBI:57925"/>
        <dbReference type="ChEBI" id="CHEBI:90779"/>
        <dbReference type="EC" id="2.5.1.18"/>
    </reaction>
</comment>
<evidence type="ECO:0000259" key="6">
    <source>
        <dbReference type="Pfam" id="PF01323"/>
    </source>
</evidence>
<feature type="active site" description="Nucleophile" evidence="5">
    <location>
        <position position="16"/>
    </location>
</feature>
<dbReference type="GO" id="GO:0004364">
    <property type="term" value="F:glutathione transferase activity"/>
    <property type="evidence" value="ECO:0007669"/>
    <property type="project" value="UniProtKB-UniRule"/>
</dbReference>
<dbReference type="EC" id="2.5.1.18" evidence="4"/>
<comment type="similarity">
    <text evidence="1 4">Belongs to the GST superfamily. Kappa family.</text>
</comment>
<dbReference type="GO" id="GO:0006749">
    <property type="term" value="P:glutathione metabolic process"/>
    <property type="evidence" value="ECO:0007669"/>
    <property type="project" value="TreeGrafter"/>
</dbReference>
<evidence type="ECO:0000313" key="8">
    <source>
        <dbReference type="Proteomes" id="UP000738325"/>
    </source>
</evidence>
<dbReference type="Pfam" id="PF01323">
    <property type="entry name" value="DSBA"/>
    <property type="match status" value="1"/>
</dbReference>
<dbReference type="Proteomes" id="UP000738325">
    <property type="component" value="Unassembled WGS sequence"/>
</dbReference>
<reference evidence="7" key="1">
    <citation type="journal article" date="2020" name="Fungal Divers.">
        <title>Resolving the Mortierellaceae phylogeny through synthesis of multi-gene phylogenetics and phylogenomics.</title>
        <authorList>
            <person name="Vandepol N."/>
            <person name="Liber J."/>
            <person name="Desiro A."/>
            <person name="Na H."/>
            <person name="Kennedy M."/>
            <person name="Barry K."/>
            <person name="Grigoriev I.V."/>
            <person name="Miller A.N."/>
            <person name="O'Donnell K."/>
            <person name="Stajich J.E."/>
            <person name="Bonito G."/>
        </authorList>
    </citation>
    <scope>NUCLEOTIDE SEQUENCE</scope>
    <source>
        <strain evidence="7">REB-010B</strain>
    </source>
</reference>
<gene>
    <name evidence="7" type="primary">GSTK1_1</name>
    <name evidence="7" type="ORF">BGZ99_005075</name>
</gene>
<evidence type="ECO:0000313" key="7">
    <source>
        <dbReference type="EMBL" id="KAG0319520.1"/>
    </source>
</evidence>
<evidence type="ECO:0000256" key="5">
    <source>
        <dbReference type="PIRSR" id="PIRSR006386-1"/>
    </source>
</evidence>
<evidence type="ECO:0000256" key="1">
    <source>
        <dbReference type="ARBA" id="ARBA00006494"/>
    </source>
</evidence>
<name>A0A9P6RI45_9FUNG</name>
<dbReference type="PANTHER" id="PTHR42943">
    <property type="entry name" value="GLUTATHIONE S-TRANSFERASE KAPPA"/>
    <property type="match status" value="1"/>
</dbReference>